<evidence type="ECO:0000313" key="2">
    <source>
        <dbReference type="Proteomes" id="UP000242913"/>
    </source>
</evidence>
<gene>
    <name evidence="1" type="ORF">X798_04460</name>
</gene>
<dbReference type="AlphaFoldDB" id="A0A238BUE3"/>
<evidence type="ECO:0000313" key="1">
    <source>
        <dbReference type="EMBL" id="OZC08526.1"/>
    </source>
</evidence>
<name>A0A238BUE3_9BILA</name>
<organism evidence="1 2">
    <name type="scientific">Onchocerca flexuosa</name>
    <dbReference type="NCBI Taxonomy" id="387005"/>
    <lineage>
        <taxon>Eukaryota</taxon>
        <taxon>Metazoa</taxon>
        <taxon>Ecdysozoa</taxon>
        <taxon>Nematoda</taxon>
        <taxon>Chromadorea</taxon>
        <taxon>Rhabditida</taxon>
        <taxon>Spirurina</taxon>
        <taxon>Spiruromorpha</taxon>
        <taxon>Filarioidea</taxon>
        <taxon>Onchocercidae</taxon>
        <taxon>Onchocerca</taxon>
    </lineage>
</organism>
<dbReference type="EMBL" id="KZ270007">
    <property type="protein sequence ID" value="OZC08526.1"/>
    <property type="molecule type" value="Genomic_DNA"/>
</dbReference>
<protein>
    <submittedName>
        <fullName evidence="1">Uncharacterized protein</fullName>
    </submittedName>
</protein>
<sequence length="46" mass="5120">MVNKPTSSFGSCLSYDSLWIIGQLFTSNEGAQQMTSPFLYYQSGYA</sequence>
<proteinExistence type="predicted"/>
<reference evidence="1 2" key="1">
    <citation type="submission" date="2015-12" db="EMBL/GenBank/DDBJ databases">
        <title>Draft genome of the nematode, Onchocerca flexuosa.</title>
        <authorList>
            <person name="Mitreva M."/>
        </authorList>
    </citation>
    <scope>NUCLEOTIDE SEQUENCE [LARGE SCALE GENOMIC DNA]</scope>
    <source>
        <strain evidence="1">Red Deer</strain>
    </source>
</reference>
<dbReference type="Proteomes" id="UP000242913">
    <property type="component" value="Unassembled WGS sequence"/>
</dbReference>
<accession>A0A238BUE3</accession>
<keyword evidence="2" id="KW-1185">Reference proteome</keyword>